<reference evidence="2 3" key="1">
    <citation type="submission" date="2021-04" db="EMBL/GenBank/DDBJ databases">
        <title>Pseudomonas rustica sp. nov. isolated from raw milk.</title>
        <authorList>
            <person name="Fiedler G."/>
            <person name="Gieschler S."/>
            <person name="Kabisch J."/>
            <person name="Grimmler C."/>
            <person name="Brinks E."/>
            <person name="Wagner N."/>
            <person name="Hetzer B."/>
            <person name="Franz C.M.A.P."/>
            <person name="Boehnlein C."/>
        </authorList>
    </citation>
    <scope>NUCLEOTIDE SEQUENCE [LARGE SCALE GENOMIC DNA]</scope>
    <source>
        <strain evidence="2 3">MBT-4</strain>
    </source>
</reference>
<gene>
    <name evidence="2" type="ORF">KFS80_19130</name>
</gene>
<dbReference type="RefSeq" id="WP_212545578.1">
    <property type="nucleotide sequence ID" value="NZ_JAGYHF010000009.1"/>
</dbReference>
<keyword evidence="1" id="KW-0010">Activator</keyword>
<keyword evidence="3" id="KW-1185">Reference proteome</keyword>
<sequence>MGKLVLSRRLDESIKISINPNTVDIDALLAALTKGITVTLAEIGCGQVRLLVDAPACIRVDRTEWEAADAFHARAHSN</sequence>
<dbReference type="EMBL" id="JAGYHF010000009">
    <property type="protein sequence ID" value="MBS4080403.1"/>
    <property type="molecule type" value="Genomic_DNA"/>
</dbReference>
<proteinExistence type="predicted"/>
<organism evidence="2 3">
    <name type="scientific">Pseudomonas rustica</name>
    <dbReference type="NCBI Taxonomy" id="2827099"/>
    <lineage>
        <taxon>Bacteria</taxon>
        <taxon>Pseudomonadati</taxon>
        <taxon>Pseudomonadota</taxon>
        <taxon>Gammaproteobacteria</taxon>
        <taxon>Pseudomonadales</taxon>
        <taxon>Pseudomonadaceae</taxon>
        <taxon>Pseudomonas</taxon>
    </lineage>
</organism>
<evidence type="ECO:0000256" key="1">
    <source>
        <dbReference type="ARBA" id="ARBA00023159"/>
    </source>
</evidence>
<dbReference type="Gene3D" id="2.60.40.4380">
    <property type="entry name" value="Translational regulator CsrA"/>
    <property type="match status" value="1"/>
</dbReference>
<evidence type="ECO:0000313" key="2">
    <source>
        <dbReference type="EMBL" id="MBS4080403.1"/>
    </source>
</evidence>
<dbReference type="Proteomes" id="UP000676035">
    <property type="component" value="Unassembled WGS sequence"/>
</dbReference>
<name>A0ABS5N1N6_9PSED</name>
<evidence type="ECO:0000313" key="3">
    <source>
        <dbReference type="Proteomes" id="UP000676035"/>
    </source>
</evidence>
<dbReference type="InterPro" id="IPR003751">
    <property type="entry name" value="CsrA"/>
</dbReference>
<dbReference type="SUPFAM" id="SSF117130">
    <property type="entry name" value="CsrA-like"/>
    <property type="match status" value="1"/>
</dbReference>
<dbReference type="InterPro" id="IPR036107">
    <property type="entry name" value="CsrA_sf"/>
</dbReference>
<dbReference type="Pfam" id="PF02599">
    <property type="entry name" value="CsrA"/>
    <property type="match status" value="1"/>
</dbReference>
<protein>
    <submittedName>
        <fullName evidence="2">Carbon storage regulator</fullName>
    </submittedName>
</protein>
<comment type="caution">
    <text evidence="2">The sequence shown here is derived from an EMBL/GenBank/DDBJ whole genome shotgun (WGS) entry which is preliminary data.</text>
</comment>
<accession>A0ABS5N1N6</accession>